<dbReference type="Proteomes" id="UP000219669">
    <property type="component" value="Unassembled WGS sequence"/>
</dbReference>
<evidence type="ECO:0000313" key="8">
    <source>
        <dbReference type="EMBL" id="SOD68573.1"/>
    </source>
</evidence>
<comment type="similarity">
    <text evidence="2 7">Belongs to the UPF0056 (MarC) family.</text>
</comment>
<feature type="transmembrane region" description="Helical" evidence="7">
    <location>
        <begin position="6"/>
        <end position="28"/>
    </location>
</feature>
<dbReference type="PANTHER" id="PTHR33508">
    <property type="entry name" value="UPF0056 MEMBRANE PROTEIN YHCE"/>
    <property type="match status" value="1"/>
</dbReference>
<sequence length="218" mass="23026">MSPDIAKIILSFIVLINPFSALSLFLDLTRNYSKRERRQVAQLASLSVYIVIIVFALTGNWLLKVLGISVGAFQVGGGILVFLIAISMMNSGNNSAKPDIGTNESNEITIKHRPQANVGAIAVVPLAIPMMIGPGGISTVVIYTSTAHSFNDLINVLVAGGVIALICFICLMLAVKISGLLGETGLTILNRIMGMLLAAVAVEIVVAGLKALFPMLVH</sequence>
<feature type="transmembrane region" description="Helical" evidence="7">
    <location>
        <begin position="65"/>
        <end position="86"/>
    </location>
</feature>
<evidence type="ECO:0000256" key="7">
    <source>
        <dbReference type="RuleBase" id="RU362048"/>
    </source>
</evidence>
<accession>A0A286ECF7</accession>
<dbReference type="RefSeq" id="WP_097114355.1">
    <property type="nucleotide sequence ID" value="NZ_CP083931.1"/>
</dbReference>
<dbReference type="GO" id="GO:0005886">
    <property type="term" value="C:plasma membrane"/>
    <property type="evidence" value="ECO:0007669"/>
    <property type="project" value="UniProtKB-SubCell"/>
</dbReference>
<dbReference type="NCBIfam" id="TIGR00427">
    <property type="entry name" value="NAAT family transporter"/>
    <property type="match status" value="1"/>
</dbReference>
<protein>
    <recommendedName>
        <fullName evidence="7">UPF0056 membrane protein</fullName>
    </recommendedName>
</protein>
<dbReference type="EMBL" id="OCNF01000009">
    <property type="protein sequence ID" value="SOD68573.1"/>
    <property type="molecule type" value="Genomic_DNA"/>
</dbReference>
<dbReference type="OrthoDB" id="21094at2"/>
<reference evidence="8 9" key="1">
    <citation type="submission" date="2017-09" db="EMBL/GenBank/DDBJ databases">
        <authorList>
            <person name="Ehlers B."/>
            <person name="Leendertz F.H."/>
        </authorList>
    </citation>
    <scope>NUCLEOTIDE SEQUENCE [LARGE SCALE GENOMIC DNA]</scope>
    <source>
        <strain evidence="8 9">DSM 16848</strain>
    </source>
</reference>
<feature type="transmembrane region" description="Helical" evidence="7">
    <location>
        <begin position="118"/>
        <end position="142"/>
    </location>
</feature>
<keyword evidence="9" id="KW-1185">Reference proteome</keyword>
<evidence type="ECO:0000256" key="6">
    <source>
        <dbReference type="ARBA" id="ARBA00023136"/>
    </source>
</evidence>
<gene>
    <name evidence="8" type="ORF">SAMN02746062_01317</name>
</gene>
<evidence type="ECO:0000256" key="2">
    <source>
        <dbReference type="ARBA" id="ARBA00009784"/>
    </source>
</evidence>
<dbReference type="PANTHER" id="PTHR33508:SF1">
    <property type="entry name" value="UPF0056 MEMBRANE PROTEIN YHCE"/>
    <property type="match status" value="1"/>
</dbReference>
<keyword evidence="6 7" id="KW-0472">Membrane</keyword>
<feature type="transmembrane region" description="Helical" evidence="7">
    <location>
        <begin position="154"/>
        <end position="175"/>
    </location>
</feature>
<keyword evidence="3" id="KW-1003">Cell membrane</keyword>
<keyword evidence="4 7" id="KW-0812">Transmembrane</keyword>
<evidence type="ECO:0000256" key="1">
    <source>
        <dbReference type="ARBA" id="ARBA00004651"/>
    </source>
</evidence>
<evidence type="ECO:0000313" key="9">
    <source>
        <dbReference type="Proteomes" id="UP000219669"/>
    </source>
</evidence>
<proteinExistence type="inferred from homology"/>
<evidence type="ECO:0000256" key="3">
    <source>
        <dbReference type="ARBA" id="ARBA00022475"/>
    </source>
</evidence>
<organism evidence="8 9">
    <name type="scientific">Alysiella filiformis DSM 16848</name>
    <dbReference type="NCBI Taxonomy" id="1120981"/>
    <lineage>
        <taxon>Bacteria</taxon>
        <taxon>Pseudomonadati</taxon>
        <taxon>Pseudomonadota</taxon>
        <taxon>Betaproteobacteria</taxon>
        <taxon>Neisseriales</taxon>
        <taxon>Neisseriaceae</taxon>
        <taxon>Alysiella</taxon>
    </lineage>
</organism>
<dbReference type="InterPro" id="IPR002771">
    <property type="entry name" value="Multi_antbiot-R_MarC"/>
</dbReference>
<keyword evidence="5 7" id="KW-1133">Transmembrane helix</keyword>
<dbReference type="Pfam" id="PF01914">
    <property type="entry name" value="MarC"/>
    <property type="match status" value="1"/>
</dbReference>
<name>A0A286ECF7_9NEIS</name>
<evidence type="ECO:0000256" key="4">
    <source>
        <dbReference type="ARBA" id="ARBA00022692"/>
    </source>
</evidence>
<dbReference type="AlphaFoldDB" id="A0A286ECF7"/>
<evidence type="ECO:0000256" key="5">
    <source>
        <dbReference type="ARBA" id="ARBA00022989"/>
    </source>
</evidence>
<feature type="transmembrane region" description="Helical" evidence="7">
    <location>
        <begin position="196"/>
        <end position="217"/>
    </location>
</feature>
<feature type="transmembrane region" description="Helical" evidence="7">
    <location>
        <begin position="40"/>
        <end position="59"/>
    </location>
</feature>
<comment type="subcellular location">
    <subcellularLocation>
        <location evidence="1 7">Cell membrane</location>
        <topology evidence="1 7">Multi-pass membrane protein</topology>
    </subcellularLocation>
</comment>